<dbReference type="InterPro" id="IPR033370">
    <property type="entry name" value="COG1"/>
</dbReference>
<feature type="region of interest" description="Disordered" evidence="8">
    <location>
        <begin position="720"/>
        <end position="742"/>
    </location>
</feature>
<keyword evidence="5" id="KW-0653">Protein transport</keyword>
<dbReference type="PANTHER" id="PTHR31658:SF0">
    <property type="entry name" value="CONSERVED OLIGOMERIC GOLGI COMPLEX SUBUNIT 1"/>
    <property type="match status" value="1"/>
</dbReference>
<protein>
    <recommendedName>
        <fullName evidence="3">Conserved oligomeric Golgi complex subunit 1</fullName>
    </recommendedName>
</protein>
<evidence type="ECO:0000256" key="6">
    <source>
        <dbReference type="ARBA" id="ARBA00023034"/>
    </source>
</evidence>
<comment type="similarity">
    <text evidence="2">Belongs to the COG1 family.</text>
</comment>
<dbReference type="Proteomes" id="UP001161247">
    <property type="component" value="Chromosome 8"/>
</dbReference>
<sequence length="810" mass="90390">MASVPAPAGGGGGRGGGYRNQDAELLFRTKPIAEIRKVEHQWPIVESFRAQISQRTRERLVDQAVLLGLGINAYADALSALAIIDELCPEQVLNLFLDSRKLCILQRLNACSRNVNADNNDVTAVFSQVLSIIQTILDSPSASQLFGGILNPDEEVRLWTAFREKLEGTMVPLDRGFIAKTCSDWLRKCGKEIVNNISGICELVLGDDCDLWADIYEDSFLHRMKAIIDTEFQKLNSVVNVLQSVRTIVQKPDNTLQGYLDRLDAGGIWFIKPNCKRVGSLEYLKEIDVSSGFNGYFGLEVIRIRDAIDSGCARDKCYRSMSNIVGDVRSELDLLSSELQNMDDKHESELPATIIVQRSLFIGRLMFAFPKHSKHIAIVLGSPRLWMNQMVADTPFNSPAALRYSRSSFDSYINDSLETKMFDSPRRQVSFASSVLFGIDDNPSPQLEELICTTQDLCLRAHNLWTFRVPDELARTFSANLEQDDALLGTALLRGWKNIVIKQEQPSESTSNIKISLPSMPSTYVTSFLFKACEEIHIAGGHDKATLQSLAAKLLGKVIGIYKEFLEGHEKLSDEGILQILLDLRFLGDVLSRGDVIENVMPSKVPKQKVPFRFKQETRETKSAIREGLDGLVNRLSEGLDPIDWLTFEPYLWENARKSYLKHAVIYEFFVQLNRLYTDSAQKLPSLSDSMPRFKYIHISAPALSSTGKVMGPALTSVNDVTSRSDRSNYKNDEPEKSIGIEDNTNLGMAAPLLKSIMQVGTKLEELRQGSFLTIGQVGTLGDILTAPAAGLLSSLTLREQVQDWEDSIE</sequence>
<comment type="subcellular location">
    <subcellularLocation>
        <location evidence="1">Golgi apparatus membrane</location>
        <topology evidence="1">Peripheral membrane protein</topology>
    </subcellularLocation>
</comment>
<keyword evidence="6" id="KW-0333">Golgi apparatus</keyword>
<dbReference type="EMBL" id="OX459125">
    <property type="protein sequence ID" value="CAI9115685.1"/>
    <property type="molecule type" value="Genomic_DNA"/>
</dbReference>
<evidence type="ECO:0000256" key="7">
    <source>
        <dbReference type="ARBA" id="ARBA00023136"/>
    </source>
</evidence>
<evidence type="ECO:0000256" key="2">
    <source>
        <dbReference type="ARBA" id="ARBA00006653"/>
    </source>
</evidence>
<keyword evidence="7" id="KW-0472">Membrane</keyword>
<keyword evidence="4" id="KW-0813">Transport</keyword>
<dbReference type="GO" id="GO:0017119">
    <property type="term" value="C:Golgi transport complex"/>
    <property type="evidence" value="ECO:0007669"/>
    <property type="project" value="InterPro"/>
</dbReference>
<gene>
    <name evidence="9" type="ORF">OLC1_LOCUS22157</name>
</gene>
<evidence type="ECO:0000256" key="4">
    <source>
        <dbReference type="ARBA" id="ARBA00022448"/>
    </source>
</evidence>
<accession>A0AAV1E7N1</accession>
<evidence type="ECO:0000256" key="5">
    <source>
        <dbReference type="ARBA" id="ARBA00022927"/>
    </source>
</evidence>
<feature type="compositionally biased region" description="Basic and acidic residues" evidence="8">
    <location>
        <begin position="723"/>
        <end position="740"/>
    </location>
</feature>
<proteinExistence type="inferred from homology"/>
<organism evidence="9 10">
    <name type="scientific">Oldenlandia corymbosa var. corymbosa</name>
    <dbReference type="NCBI Taxonomy" id="529605"/>
    <lineage>
        <taxon>Eukaryota</taxon>
        <taxon>Viridiplantae</taxon>
        <taxon>Streptophyta</taxon>
        <taxon>Embryophyta</taxon>
        <taxon>Tracheophyta</taxon>
        <taxon>Spermatophyta</taxon>
        <taxon>Magnoliopsida</taxon>
        <taxon>eudicotyledons</taxon>
        <taxon>Gunneridae</taxon>
        <taxon>Pentapetalae</taxon>
        <taxon>asterids</taxon>
        <taxon>lamiids</taxon>
        <taxon>Gentianales</taxon>
        <taxon>Rubiaceae</taxon>
        <taxon>Rubioideae</taxon>
        <taxon>Spermacoceae</taxon>
        <taxon>Hedyotis-Oldenlandia complex</taxon>
        <taxon>Oldenlandia</taxon>
    </lineage>
</organism>
<dbReference type="GO" id="GO:0006891">
    <property type="term" value="P:intra-Golgi vesicle-mediated transport"/>
    <property type="evidence" value="ECO:0007669"/>
    <property type="project" value="InterPro"/>
</dbReference>
<evidence type="ECO:0000313" key="10">
    <source>
        <dbReference type="Proteomes" id="UP001161247"/>
    </source>
</evidence>
<evidence type="ECO:0000256" key="3">
    <source>
        <dbReference type="ARBA" id="ARBA00020978"/>
    </source>
</evidence>
<keyword evidence="10" id="KW-1185">Reference proteome</keyword>
<evidence type="ECO:0000256" key="1">
    <source>
        <dbReference type="ARBA" id="ARBA00004395"/>
    </source>
</evidence>
<evidence type="ECO:0000256" key="8">
    <source>
        <dbReference type="SAM" id="MobiDB-lite"/>
    </source>
</evidence>
<dbReference type="PANTHER" id="PTHR31658">
    <property type="entry name" value="CONSERVED OLIGOMERIC GOLGI COMPLEX SUBUNIT 1"/>
    <property type="match status" value="1"/>
</dbReference>
<dbReference type="GO" id="GO:0000139">
    <property type="term" value="C:Golgi membrane"/>
    <property type="evidence" value="ECO:0007669"/>
    <property type="project" value="UniProtKB-SubCell"/>
</dbReference>
<name>A0AAV1E7N1_OLDCO</name>
<dbReference type="GO" id="GO:0015031">
    <property type="term" value="P:protein transport"/>
    <property type="evidence" value="ECO:0007669"/>
    <property type="project" value="UniProtKB-KW"/>
</dbReference>
<dbReference type="AlphaFoldDB" id="A0AAV1E7N1"/>
<reference evidence="9" key="1">
    <citation type="submission" date="2023-03" db="EMBL/GenBank/DDBJ databases">
        <authorList>
            <person name="Julca I."/>
        </authorList>
    </citation>
    <scope>NUCLEOTIDE SEQUENCE</scope>
</reference>
<evidence type="ECO:0000313" key="9">
    <source>
        <dbReference type="EMBL" id="CAI9115685.1"/>
    </source>
</evidence>